<sequence>MSSEQIEQFVEEIQRDPALKEQLQLQGSIDETIDKVIEIAKEKGYDFTATELKEYMENPSDEEEELSDSELEAVAGGACWRWSG</sequence>
<dbReference type="InterPro" id="IPR012903">
    <property type="entry name" value="Nif11"/>
</dbReference>
<proteinExistence type="predicted"/>
<dbReference type="NCBIfam" id="TIGR03798">
    <property type="entry name" value="leader_Nif11"/>
    <property type="match status" value="1"/>
</dbReference>
<name>A0A1D8TKK6_9CYAN</name>
<dbReference type="Pfam" id="PF07862">
    <property type="entry name" value="Nif11"/>
    <property type="match status" value="1"/>
</dbReference>
<dbReference type="KEGG" id="mpro:BJP34_00865"/>
<dbReference type="AlphaFoldDB" id="A0A1D8TKK6"/>
<dbReference type="EMBL" id="CP017599">
    <property type="protein sequence ID" value="AOW98180.1"/>
    <property type="molecule type" value="Genomic_DNA"/>
</dbReference>
<dbReference type="RefSeq" id="WP_070390693.1">
    <property type="nucleotide sequence ID" value="NZ_CP017599.1"/>
</dbReference>
<dbReference type="Proteomes" id="UP000177870">
    <property type="component" value="Chromosome"/>
</dbReference>
<gene>
    <name evidence="2" type="ORF">BJP34_00865</name>
</gene>
<organism evidence="2 3">
    <name type="scientific">Moorena producens PAL-8-15-08-1</name>
    <dbReference type="NCBI Taxonomy" id="1458985"/>
    <lineage>
        <taxon>Bacteria</taxon>
        <taxon>Bacillati</taxon>
        <taxon>Cyanobacteriota</taxon>
        <taxon>Cyanophyceae</taxon>
        <taxon>Coleofasciculales</taxon>
        <taxon>Coleofasciculaceae</taxon>
        <taxon>Moorena</taxon>
    </lineage>
</organism>
<dbReference type="InterPro" id="IPR022516">
    <property type="entry name" value="CHP03798_Ocin"/>
</dbReference>
<evidence type="ECO:0000313" key="3">
    <source>
        <dbReference type="Proteomes" id="UP000177870"/>
    </source>
</evidence>
<dbReference type="OrthoDB" id="1121904at2"/>
<protein>
    <recommendedName>
        <fullName evidence="1">Nif11 domain-containing protein</fullName>
    </recommendedName>
</protein>
<evidence type="ECO:0000313" key="2">
    <source>
        <dbReference type="EMBL" id="AOW98180.1"/>
    </source>
</evidence>
<evidence type="ECO:0000259" key="1">
    <source>
        <dbReference type="Pfam" id="PF07862"/>
    </source>
</evidence>
<accession>A0A1D8TKK6</accession>
<feature type="domain" description="Nif11" evidence="1">
    <location>
        <begin position="1"/>
        <end position="52"/>
    </location>
</feature>
<reference evidence="3" key="1">
    <citation type="submission" date="2016-10" db="EMBL/GenBank/DDBJ databases">
        <title>Comparative genomics uncovers the prolific and rare metabolic potential of the cyanobacterial genus Moorea.</title>
        <authorList>
            <person name="Leao T."/>
            <person name="Castelao G."/>
            <person name="Korobeynikov A."/>
            <person name="Monroe E.A."/>
            <person name="Podell S."/>
            <person name="Glukhov E."/>
            <person name="Allen E."/>
            <person name="Gerwick W.H."/>
            <person name="Gerwick L."/>
        </authorList>
    </citation>
    <scope>NUCLEOTIDE SEQUENCE [LARGE SCALE GENOMIC DNA]</scope>
    <source>
        <strain evidence="3">PAL-8-15-08-1</strain>
    </source>
</reference>